<name>A0AAD9LZ54_9PEZI</name>
<evidence type="ECO:0000313" key="2">
    <source>
        <dbReference type="EMBL" id="KAK2023383.1"/>
    </source>
</evidence>
<gene>
    <name evidence="2" type="ORF">LX32DRAFT_644669</name>
</gene>
<reference evidence="2" key="1">
    <citation type="submission" date="2021-06" db="EMBL/GenBank/DDBJ databases">
        <title>Comparative genomics, transcriptomics and evolutionary studies reveal genomic signatures of adaptation to plant cell wall in hemibiotrophic fungi.</title>
        <authorList>
            <consortium name="DOE Joint Genome Institute"/>
            <person name="Baroncelli R."/>
            <person name="Diaz J.F."/>
            <person name="Benocci T."/>
            <person name="Peng M."/>
            <person name="Battaglia E."/>
            <person name="Haridas S."/>
            <person name="Andreopoulos W."/>
            <person name="Labutti K."/>
            <person name="Pangilinan J."/>
            <person name="Floch G.L."/>
            <person name="Makela M.R."/>
            <person name="Henrissat B."/>
            <person name="Grigoriev I.V."/>
            <person name="Crouch J.A."/>
            <person name="De Vries R.P."/>
            <person name="Sukno S.A."/>
            <person name="Thon M.R."/>
        </authorList>
    </citation>
    <scope>NUCLEOTIDE SEQUENCE</scope>
    <source>
        <strain evidence="2">MAFF235873</strain>
    </source>
</reference>
<keyword evidence="1" id="KW-1133">Transmembrane helix</keyword>
<feature type="transmembrane region" description="Helical" evidence="1">
    <location>
        <begin position="101"/>
        <end position="122"/>
    </location>
</feature>
<dbReference type="EMBL" id="MU843002">
    <property type="protein sequence ID" value="KAK2023383.1"/>
    <property type="molecule type" value="Genomic_DNA"/>
</dbReference>
<accession>A0AAD9LZ54</accession>
<dbReference type="Proteomes" id="UP001232148">
    <property type="component" value="Unassembled WGS sequence"/>
</dbReference>
<organism evidence="2 3">
    <name type="scientific">Colletotrichum zoysiae</name>
    <dbReference type="NCBI Taxonomy" id="1216348"/>
    <lineage>
        <taxon>Eukaryota</taxon>
        <taxon>Fungi</taxon>
        <taxon>Dikarya</taxon>
        <taxon>Ascomycota</taxon>
        <taxon>Pezizomycotina</taxon>
        <taxon>Sordariomycetes</taxon>
        <taxon>Hypocreomycetidae</taxon>
        <taxon>Glomerellales</taxon>
        <taxon>Glomerellaceae</taxon>
        <taxon>Colletotrichum</taxon>
        <taxon>Colletotrichum graminicola species complex</taxon>
    </lineage>
</organism>
<dbReference type="AlphaFoldDB" id="A0AAD9LZ54"/>
<evidence type="ECO:0000313" key="3">
    <source>
        <dbReference type="Proteomes" id="UP001232148"/>
    </source>
</evidence>
<comment type="caution">
    <text evidence="2">The sequence shown here is derived from an EMBL/GenBank/DDBJ whole genome shotgun (WGS) entry which is preliminary data.</text>
</comment>
<keyword evidence="1" id="KW-0812">Transmembrane</keyword>
<proteinExistence type="predicted"/>
<evidence type="ECO:0000256" key="1">
    <source>
        <dbReference type="SAM" id="Phobius"/>
    </source>
</evidence>
<protein>
    <submittedName>
        <fullName evidence="2">Uncharacterized protein</fullName>
    </submittedName>
</protein>
<sequence length="154" mass="16289">MAASGEEAIAARDLAHRASSGGGFWNIEALGPKFTCSNTTETVHEIVSNQGSAGDASSDERKRHSRAFLCRRVDGWMDGCKWAGWLASWLHKERPKLQRSIPPLLAAAALGLAGVSLAWVFLPLPSCPTTGPPSPSTNCLLPTSATVTAFLSLS</sequence>
<keyword evidence="3" id="KW-1185">Reference proteome</keyword>
<keyword evidence="1" id="KW-0472">Membrane</keyword>